<keyword evidence="1" id="KW-0732">Signal</keyword>
<proteinExistence type="predicted"/>
<feature type="signal peptide" evidence="1">
    <location>
        <begin position="1"/>
        <end position="19"/>
    </location>
</feature>
<dbReference type="AlphaFoldDB" id="A0A2P2K625"/>
<feature type="chain" id="PRO_5015085013" evidence="1">
    <location>
        <begin position="20"/>
        <end position="64"/>
    </location>
</feature>
<accession>A0A2P2K625</accession>
<sequence length="64" mass="7393">MFNFSLFLLFCVVMIGIYAFHAQLYIQPQHFSPVPFNEFSIGCSCIGSIRLKFYSLWVAHSLVL</sequence>
<name>A0A2P2K625_RHIMU</name>
<protein>
    <submittedName>
        <fullName evidence="2">Uncharacterized protein</fullName>
    </submittedName>
</protein>
<organism evidence="2">
    <name type="scientific">Rhizophora mucronata</name>
    <name type="common">Asiatic mangrove</name>
    <dbReference type="NCBI Taxonomy" id="61149"/>
    <lineage>
        <taxon>Eukaryota</taxon>
        <taxon>Viridiplantae</taxon>
        <taxon>Streptophyta</taxon>
        <taxon>Embryophyta</taxon>
        <taxon>Tracheophyta</taxon>
        <taxon>Spermatophyta</taxon>
        <taxon>Magnoliopsida</taxon>
        <taxon>eudicotyledons</taxon>
        <taxon>Gunneridae</taxon>
        <taxon>Pentapetalae</taxon>
        <taxon>rosids</taxon>
        <taxon>fabids</taxon>
        <taxon>Malpighiales</taxon>
        <taxon>Rhizophoraceae</taxon>
        <taxon>Rhizophora</taxon>
    </lineage>
</organism>
<dbReference type="EMBL" id="GGEC01020691">
    <property type="protein sequence ID" value="MBX01175.1"/>
    <property type="molecule type" value="Transcribed_RNA"/>
</dbReference>
<dbReference type="EMBL" id="GGEC01020692">
    <property type="protein sequence ID" value="MBX01176.1"/>
    <property type="molecule type" value="Transcribed_RNA"/>
</dbReference>
<reference evidence="2" key="1">
    <citation type="submission" date="2018-02" db="EMBL/GenBank/DDBJ databases">
        <title>Rhizophora mucronata_Transcriptome.</title>
        <authorList>
            <person name="Meera S.P."/>
            <person name="Sreeshan A."/>
            <person name="Augustine A."/>
        </authorList>
    </citation>
    <scope>NUCLEOTIDE SEQUENCE</scope>
    <source>
        <tissue evidence="2">Leaf</tissue>
    </source>
</reference>
<evidence type="ECO:0000313" key="2">
    <source>
        <dbReference type="EMBL" id="MBX01175.1"/>
    </source>
</evidence>
<evidence type="ECO:0000256" key="1">
    <source>
        <dbReference type="SAM" id="SignalP"/>
    </source>
</evidence>